<dbReference type="AlphaFoldDB" id="A0A9P3LG72"/>
<reference evidence="2 3" key="1">
    <citation type="submission" date="2021-08" db="EMBL/GenBank/DDBJ databases">
        <title>Draft Genome Sequence of Phanerochaete sordida strain YK-624.</title>
        <authorList>
            <person name="Mori T."/>
            <person name="Dohra H."/>
            <person name="Suzuki T."/>
            <person name="Kawagishi H."/>
            <person name="Hirai H."/>
        </authorList>
    </citation>
    <scope>NUCLEOTIDE SEQUENCE [LARGE SCALE GENOMIC DNA]</scope>
    <source>
        <strain evidence="2 3">YK-624</strain>
    </source>
</reference>
<organism evidence="2 3">
    <name type="scientific">Phanerochaete sordida</name>
    <dbReference type="NCBI Taxonomy" id="48140"/>
    <lineage>
        <taxon>Eukaryota</taxon>
        <taxon>Fungi</taxon>
        <taxon>Dikarya</taxon>
        <taxon>Basidiomycota</taxon>
        <taxon>Agaricomycotina</taxon>
        <taxon>Agaricomycetes</taxon>
        <taxon>Polyporales</taxon>
        <taxon>Phanerochaetaceae</taxon>
        <taxon>Phanerochaete</taxon>
    </lineage>
</organism>
<comment type="caution">
    <text evidence="2">The sequence shown here is derived from an EMBL/GenBank/DDBJ whole genome shotgun (WGS) entry which is preliminary data.</text>
</comment>
<evidence type="ECO:0000313" key="2">
    <source>
        <dbReference type="EMBL" id="GJE94015.1"/>
    </source>
</evidence>
<feature type="compositionally biased region" description="Basic and acidic residues" evidence="1">
    <location>
        <begin position="1"/>
        <end position="27"/>
    </location>
</feature>
<feature type="compositionally biased region" description="Low complexity" evidence="1">
    <location>
        <begin position="45"/>
        <end position="60"/>
    </location>
</feature>
<dbReference type="EMBL" id="BPQB01000036">
    <property type="protein sequence ID" value="GJE94015.1"/>
    <property type="molecule type" value="Genomic_DNA"/>
</dbReference>
<gene>
    <name evidence="2" type="ORF">PsYK624_101830</name>
</gene>
<keyword evidence="3" id="KW-1185">Reference proteome</keyword>
<accession>A0A9P3LG72</accession>
<proteinExistence type="predicted"/>
<evidence type="ECO:0000313" key="3">
    <source>
        <dbReference type="Proteomes" id="UP000703269"/>
    </source>
</evidence>
<feature type="region of interest" description="Disordered" evidence="1">
    <location>
        <begin position="1"/>
        <end position="62"/>
    </location>
</feature>
<evidence type="ECO:0000256" key="1">
    <source>
        <dbReference type="SAM" id="MobiDB-lite"/>
    </source>
</evidence>
<sequence length="121" mass="13872">MVGVKSEDRGTRQEGGGRRPLWERMHQDAPAGYVTRWRRRRGAPRPDAAPGATARDGAGPSLQIRPYARSLHRSRMNGTAHDELLWSPSIRRKTRRKERNQLWTGDLLYMGELLTRAQDAR</sequence>
<name>A0A9P3LG72_9APHY</name>
<dbReference type="Proteomes" id="UP000703269">
    <property type="component" value="Unassembled WGS sequence"/>
</dbReference>
<protein>
    <submittedName>
        <fullName evidence="2">Uncharacterized protein</fullName>
    </submittedName>
</protein>